<keyword evidence="12" id="KW-1185">Reference proteome</keyword>
<evidence type="ECO:0000256" key="6">
    <source>
        <dbReference type="ARBA" id="ARBA00022840"/>
    </source>
</evidence>
<comment type="caution">
    <text evidence="11">The sequence shown here is derived from an EMBL/GenBank/DDBJ whole genome shotgun (WGS) entry which is preliminary data.</text>
</comment>
<keyword evidence="9" id="KW-0812">Transmembrane</keyword>
<dbReference type="SMART" id="SM00220">
    <property type="entry name" value="S_TKc"/>
    <property type="match status" value="1"/>
</dbReference>
<dbReference type="Proteomes" id="UP000609879">
    <property type="component" value="Unassembled WGS sequence"/>
</dbReference>
<dbReference type="PANTHER" id="PTHR24363">
    <property type="entry name" value="SERINE/THREONINE PROTEIN KINASE"/>
    <property type="match status" value="1"/>
</dbReference>
<keyword evidence="5" id="KW-0418">Kinase</keyword>
<feature type="transmembrane region" description="Helical" evidence="9">
    <location>
        <begin position="673"/>
        <end position="691"/>
    </location>
</feature>
<dbReference type="Gene3D" id="1.10.510.10">
    <property type="entry name" value="Transferase(Phosphotransferase) domain 1"/>
    <property type="match status" value="1"/>
</dbReference>
<gene>
    <name evidence="11" type="ORF">Ade02nite_88150</name>
</gene>
<dbReference type="SUPFAM" id="SSF56112">
    <property type="entry name" value="Protein kinase-like (PK-like)"/>
    <property type="match status" value="1"/>
</dbReference>
<comment type="catalytic activity">
    <reaction evidence="8">
        <text>L-seryl-[protein] + ATP = O-phospho-L-seryl-[protein] + ADP + H(+)</text>
        <dbReference type="Rhea" id="RHEA:17989"/>
        <dbReference type="Rhea" id="RHEA-COMP:9863"/>
        <dbReference type="Rhea" id="RHEA-COMP:11604"/>
        <dbReference type="ChEBI" id="CHEBI:15378"/>
        <dbReference type="ChEBI" id="CHEBI:29999"/>
        <dbReference type="ChEBI" id="CHEBI:30616"/>
        <dbReference type="ChEBI" id="CHEBI:83421"/>
        <dbReference type="ChEBI" id="CHEBI:456216"/>
        <dbReference type="EC" id="2.7.11.1"/>
    </reaction>
</comment>
<comment type="catalytic activity">
    <reaction evidence="7">
        <text>L-threonyl-[protein] + ATP = O-phospho-L-threonyl-[protein] + ADP + H(+)</text>
        <dbReference type="Rhea" id="RHEA:46608"/>
        <dbReference type="Rhea" id="RHEA-COMP:11060"/>
        <dbReference type="Rhea" id="RHEA-COMP:11605"/>
        <dbReference type="ChEBI" id="CHEBI:15378"/>
        <dbReference type="ChEBI" id="CHEBI:30013"/>
        <dbReference type="ChEBI" id="CHEBI:30616"/>
        <dbReference type="ChEBI" id="CHEBI:61977"/>
        <dbReference type="ChEBI" id="CHEBI:456216"/>
        <dbReference type="EC" id="2.7.11.1"/>
    </reaction>
</comment>
<feature type="transmembrane region" description="Helical" evidence="9">
    <location>
        <begin position="452"/>
        <end position="473"/>
    </location>
</feature>
<dbReference type="InterPro" id="IPR008266">
    <property type="entry name" value="Tyr_kinase_AS"/>
</dbReference>
<evidence type="ECO:0000256" key="8">
    <source>
        <dbReference type="ARBA" id="ARBA00048679"/>
    </source>
</evidence>
<keyword evidence="2" id="KW-0723">Serine/threonine-protein kinase</keyword>
<dbReference type="InterPro" id="IPR000719">
    <property type="entry name" value="Prot_kinase_dom"/>
</dbReference>
<evidence type="ECO:0000256" key="1">
    <source>
        <dbReference type="ARBA" id="ARBA00012513"/>
    </source>
</evidence>
<reference evidence="11 12" key="1">
    <citation type="submission" date="2021-01" db="EMBL/GenBank/DDBJ databases">
        <title>Whole genome shotgun sequence of Actinoplanes deccanensis NBRC 13994.</title>
        <authorList>
            <person name="Komaki H."/>
            <person name="Tamura T."/>
        </authorList>
    </citation>
    <scope>NUCLEOTIDE SEQUENCE [LARGE SCALE GENOMIC DNA]</scope>
    <source>
        <strain evidence="11 12">NBRC 13994</strain>
    </source>
</reference>
<evidence type="ECO:0000256" key="3">
    <source>
        <dbReference type="ARBA" id="ARBA00022679"/>
    </source>
</evidence>
<dbReference type="RefSeq" id="WP_203777236.1">
    <property type="nucleotide sequence ID" value="NZ_BAAABO010000048.1"/>
</dbReference>
<evidence type="ECO:0000313" key="11">
    <source>
        <dbReference type="EMBL" id="GID80174.1"/>
    </source>
</evidence>
<dbReference type="InterPro" id="IPR011009">
    <property type="entry name" value="Kinase-like_dom_sf"/>
</dbReference>
<protein>
    <recommendedName>
        <fullName evidence="1">non-specific serine/threonine protein kinase</fullName>
        <ecNumber evidence="1">2.7.11.1</ecNumber>
    </recommendedName>
</protein>
<dbReference type="EMBL" id="BOMI01000187">
    <property type="protein sequence ID" value="GID80174.1"/>
    <property type="molecule type" value="Genomic_DNA"/>
</dbReference>
<feature type="transmembrane region" description="Helical" evidence="9">
    <location>
        <begin position="647"/>
        <end position="667"/>
    </location>
</feature>
<evidence type="ECO:0000259" key="10">
    <source>
        <dbReference type="PROSITE" id="PS50011"/>
    </source>
</evidence>
<evidence type="ECO:0000256" key="7">
    <source>
        <dbReference type="ARBA" id="ARBA00047899"/>
    </source>
</evidence>
<evidence type="ECO:0000256" key="9">
    <source>
        <dbReference type="SAM" id="Phobius"/>
    </source>
</evidence>
<evidence type="ECO:0000256" key="5">
    <source>
        <dbReference type="ARBA" id="ARBA00022777"/>
    </source>
</evidence>
<organism evidence="11 12">
    <name type="scientific">Paractinoplanes deccanensis</name>
    <dbReference type="NCBI Taxonomy" id="113561"/>
    <lineage>
        <taxon>Bacteria</taxon>
        <taxon>Bacillati</taxon>
        <taxon>Actinomycetota</taxon>
        <taxon>Actinomycetes</taxon>
        <taxon>Micromonosporales</taxon>
        <taxon>Micromonosporaceae</taxon>
        <taxon>Paractinoplanes</taxon>
    </lineage>
</organism>
<dbReference type="Pfam" id="PF00069">
    <property type="entry name" value="Pkinase"/>
    <property type="match status" value="1"/>
</dbReference>
<keyword evidence="9" id="KW-1133">Transmembrane helix</keyword>
<sequence length="740" mass="82947">MTLQQSYDALINEIRAAVTGEDPHFDDLFGAAQWSSVLRELPAEFRYFNDRFDEPPIDKLFAWWRTHRANGFVGVLLLTLLGLRESEYRRTNPAPLGVTQLGHDCENTCHVLTRNPAVQAALSDVYGLGRGLDLTTLRFHRHGTTSLILKVRQAFQRDSFAEMRALKLLLAPFLTIESIADATRQYATKYGMRQDNVTHLVRSLDSADGWILMEFVEGRTLAETLQHERRNGVAEFDFAELERWGKVLFEALVEMQKLGHLTHADLTPSNIIVKNEDDDLVLVDLGRNYLYTRSIMGVDGAESVYVAPEVREGNASIDRADLYSLGQLLILFAGSRPNSDATVPDVFYEQAPLIAHYLEDLIDRSPEHRLLTAGLSGKVDYQELCAAFLDDLEIASAAAQGGDGRTASTLWPLIREVVGPYRGEPGRQRKLWKAIRSKRGDPRRAQIGKQYFWSYFSAIVSTLTVIFVIWWFARDAEWDWGNRPVEMFNRFVLNKPIGDAGDDFPVLDRLRVGGYEIPDWENNWQARLVGLSYALLGAKLYQSLFARLSPLSAAFGTTGRLRFRAWAAELSMRSFAVVNSLLVLSCTFVEARFWPLASALGQTYAVIFNWSCIKFAESSFKEARISKISTVPDHDGKVSGLSKYGEWLPSSFFYMIIVWVIGFLIYTGVLKDGWLYASTVASVNIGLFYVIKCGLGGPPIRVALQRAVMATERVSLVRRNSSAPAPRVAPVAQPVGEGAA</sequence>
<evidence type="ECO:0000313" key="12">
    <source>
        <dbReference type="Proteomes" id="UP000609879"/>
    </source>
</evidence>
<dbReference type="PROSITE" id="PS50011">
    <property type="entry name" value="PROTEIN_KINASE_DOM"/>
    <property type="match status" value="1"/>
</dbReference>
<evidence type="ECO:0000256" key="2">
    <source>
        <dbReference type="ARBA" id="ARBA00022527"/>
    </source>
</evidence>
<feature type="domain" description="Protein kinase" evidence="10">
    <location>
        <begin position="134"/>
        <end position="389"/>
    </location>
</feature>
<dbReference type="EC" id="2.7.11.1" evidence="1"/>
<proteinExistence type="predicted"/>
<keyword evidence="3" id="KW-0808">Transferase</keyword>
<dbReference type="PROSITE" id="PS00109">
    <property type="entry name" value="PROTEIN_KINASE_TYR"/>
    <property type="match status" value="1"/>
</dbReference>
<keyword evidence="6" id="KW-0067">ATP-binding</keyword>
<keyword evidence="9" id="KW-0472">Membrane</keyword>
<dbReference type="PANTHER" id="PTHR24363:SF0">
    <property type="entry name" value="SERINE_THREONINE KINASE LIKE DOMAIN CONTAINING 1"/>
    <property type="match status" value="1"/>
</dbReference>
<keyword evidence="4" id="KW-0547">Nucleotide-binding</keyword>
<accession>A0ABQ3YJJ3</accession>
<evidence type="ECO:0000256" key="4">
    <source>
        <dbReference type="ARBA" id="ARBA00022741"/>
    </source>
</evidence>
<name>A0ABQ3YJJ3_9ACTN</name>